<dbReference type="KEGG" id="yel:LC20_06650"/>
<dbReference type="EMBL" id="CP007448">
    <property type="protein sequence ID" value="ATX62719.1"/>
    <property type="molecule type" value="Genomic_DNA"/>
</dbReference>
<reference evidence="1 2" key="1">
    <citation type="submission" date="2017-11" db="EMBL/GenBank/DDBJ databases">
        <title>The complete genome sequence and comparative genome analysis of Yersinia enterocolitica strain LC20.</title>
        <authorList>
            <person name="Shi G."/>
            <person name="Su M."/>
            <person name="Liang J."/>
            <person name="Gu W."/>
            <person name="Xiao Y."/>
            <person name="Zhang Z."/>
            <person name="Qiu H."/>
            <person name="Duan R."/>
            <person name="Zhang Z."/>
            <person name="Li Y."/>
            <person name="Zhang X."/>
            <person name="Ling Y."/>
            <person name="Song L."/>
            <person name="Chen M."/>
            <person name="Zhao Y."/>
            <person name="Wu J."/>
            <person name="Jing H."/>
            <person name="Xiao J."/>
            <person name="Wang X."/>
        </authorList>
    </citation>
    <scope>NUCLEOTIDE SEQUENCE [LARGE SCALE GENOMIC DNA]</scope>
    <source>
        <strain evidence="1 2">LC20</strain>
    </source>
</reference>
<sequence>MNRKFILFLSILIIATGITGILVNNDSHETTSNELLELNSEKYVNIALAQSTRDLSSGKTLSKNDYAIKKLLVKESSELAKNNISSSAEINSHILKENVLANSYLTKDMLASPDSDEFNRLTLKKGEIIYKFNLKKQDEYLLNSLDIGDKVSFQLVTLETDNRKGMENDITINKKGMSNRQGQSYSLYKIIQNMQVVRIKKYSESELSEVNGKNKKTEETITGYIDVIINMRDLDLIYLAEVSGEIILTPAIADEDNKSKRLHDTLPELRKIRELRG</sequence>
<dbReference type="AlphaFoldDB" id="A0A7U5PGH8"/>
<evidence type="ECO:0000313" key="2">
    <source>
        <dbReference type="Proteomes" id="UP000230961"/>
    </source>
</evidence>
<gene>
    <name evidence="1" type="ORF">LC20_06650</name>
</gene>
<protein>
    <submittedName>
        <fullName evidence="1">Tight adherance operon protein</fullName>
    </submittedName>
</protein>
<proteinExistence type="predicted"/>
<organism evidence="1 2">
    <name type="scientific">Yersinia enterocolitica LC20</name>
    <dbReference type="NCBI Taxonomy" id="1443113"/>
    <lineage>
        <taxon>Bacteria</taxon>
        <taxon>Pseudomonadati</taxon>
        <taxon>Pseudomonadota</taxon>
        <taxon>Gammaproteobacteria</taxon>
        <taxon>Enterobacterales</taxon>
        <taxon>Yersiniaceae</taxon>
        <taxon>Yersinia</taxon>
    </lineage>
</organism>
<name>A0A7U5PGH8_YEREN</name>
<accession>A0A7U5PGH8</accession>
<evidence type="ECO:0000313" key="1">
    <source>
        <dbReference type="EMBL" id="ATX62719.1"/>
    </source>
</evidence>
<dbReference type="Proteomes" id="UP000230961">
    <property type="component" value="Chromosome"/>
</dbReference>